<dbReference type="EMBL" id="AP018560">
    <property type="protein sequence ID" value="BBD79101.1"/>
    <property type="molecule type" value="Genomic_DNA"/>
</dbReference>
<reference evidence="4" key="1">
    <citation type="submission" date="2018-04" db="EMBL/GenBank/DDBJ databases">
        <authorList>
            <person name="Watanabe M."/>
            <person name="Kojima H."/>
        </authorList>
    </citation>
    <scope>NUCLEOTIDE SEQUENCE [LARGE SCALE GENOMIC DNA]</scope>
    <source>
        <strain evidence="4">Dysh456</strain>
    </source>
</reference>
<evidence type="ECO:0000313" key="3">
    <source>
        <dbReference type="EMBL" id="BBD79101.1"/>
    </source>
</evidence>
<dbReference type="InterPro" id="IPR028098">
    <property type="entry name" value="Glyco_trans_4-like_N"/>
</dbReference>
<dbReference type="Pfam" id="PF13439">
    <property type="entry name" value="Glyco_transf_4"/>
    <property type="match status" value="1"/>
</dbReference>
<proteinExistence type="predicted"/>
<keyword evidence="4" id="KW-1185">Reference proteome</keyword>
<organism evidence="3 4">
    <name type="scientific">Aerosticca soli</name>
    <dbReference type="NCBI Taxonomy" id="2010829"/>
    <lineage>
        <taxon>Bacteria</taxon>
        <taxon>Pseudomonadati</taxon>
        <taxon>Pseudomonadota</taxon>
        <taxon>Gammaproteobacteria</taxon>
        <taxon>Lysobacterales</taxon>
        <taxon>Rhodanobacteraceae</taxon>
        <taxon>Aerosticca</taxon>
    </lineage>
</organism>
<sequence>MPPRVLIVTRNLPPLVGGMERLNWHMAQELARRSEVRVIGPAGAAASAPAGVPVIEVPLRPLGKFLGLAQLQALREARRFRPGLVLAGSGLTAPLALLAARRVGARAAVYVHGLDLAVAHPLYRRLWLPALRRMDRVIANSHATRALALKAGIDAARIGIVHPGVEVPASLPGDDAMRAFRQRHGLGERPLLLSVGRLSERKGIREFVVDVLPHIVAARPDVLFVVIGAAPADALHAKAQTPAQILEEACRAGGHVRFLGSIDDAELSVAYRASAVHVFPIRELPGDPEGFGMVAVEAAAHGLPTVAYATGGVVDAVADGVSGCLVPPGDAAAFARAVLKFLAQPLEEAGIRVFAERFNWDEFGKRLWQALT</sequence>
<dbReference type="KEGG" id="rbd:ALSL_0430"/>
<evidence type="ECO:0000313" key="4">
    <source>
        <dbReference type="Proteomes" id="UP000270530"/>
    </source>
</evidence>
<dbReference type="AlphaFoldDB" id="A0A2Z6E2Y1"/>
<dbReference type="SUPFAM" id="SSF53756">
    <property type="entry name" value="UDP-Glycosyltransferase/glycogen phosphorylase"/>
    <property type="match status" value="1"/>
</dbReference>
<feature type="domain" description="Glycosyltransferase subfamily 4-like N-terminal" evidence="2">
    <location>
        <begin position="16"/>
        <end position="166"/>
    </location>
</feature>
<dbReference type="InterPro" id="IPR001296">
    <property type="entry name" value="Glyco_trans_1"/>
</dbReference>
<name>A0A2Z6E2Y1_9GAMM</name>
<dbReference type="InterPro" id="IPR050194">
    <property type="entry name" value="Glycosyltransferase_grp1"/>
</dbReference>
<reference evidence="4" key="2">
    <citation type="submission" date="2018-06" db="EMBL/GenBank/DDBJ databases">
        <title>Genome sequence of Rhodanobacteraceae bacterium strain Dysh456.</title>
        <authorList>
            <person name="Fukui M."/>
        </authorList>
    </citation>
    <scope>NUCLEOTIDE SEQUENCE [LARGE SCALE GENOMIC DNA]</scope>
    <source>
        <strain evidence="4">Dysh456</strain>
    </source>
</reference>
<dbReference type="Pfam" id="PF00534">
    <property type="entry name" value="Glycos_transf_1"/>
    <property type="match status" value="1"/>
</dbReference>
<accession>A0A2Z6E2Y1</accession>
<feature type="domain" description="Glycosyl transferase family 1" evidence="1">
    <location>
        <begin position="180"/>
        <end position="345"/>
    </location>
</feature>
<dbReference type="PANTHER" id="PTHR45947">
    <property type="entry name" value="SULFOQUINOVOSYL TRANSFERASE SQD2"/>
    <property type="match status" value="1"/>
</dbReference>
<evidence type="ECO:0000259" key="1">
    <source>
        <dbReference type="Pfam" id="PF00534"/>
    </source>
</evidence>
<dbReference type="CDD" id="cd03801">
    <property type="entry name" value="GT4_PimA-like"/>
    <property type="match status" value="1"/>
</dbReference>
<dbReference type="OrthoDB" id="4611853at2"/>
<evidence type="ECO:0000259" key="2">
    <source>
        <dbReference type="Pfam" id="PF13439"/>
    </source>
</evidence>
<gene>
    <name evidence="3" type="ORF">ALSL_0430</name>
</gene>
<dbReference type="Proteomes" id="UP000270530">
    <property type="component" value="Chromosome"/>
</dbReference>
<keyword evidence="3" id="KW-0808">Transferase</keyword>
<dbReference type="Gene3D" id="3.40.50.2000">
    <property type="entry name" value="Glycogen Phosphorylase B"/>
    <property type="match status" value="2"/>
</dbReference>
<dbReference type="PANTHER" id="PTHR45947:SF3">
    <property type="entry name" value="SULFOQUINOVOSYL TRANSFERASE SQD2"/>
    <property type="match status" value="1"/>
</dbReference>
<protein>
    <submittedName>
        <fullName evidence="3">Glycosyl transferase, group 1</fullName>
    </submittedName>
</protein>
<dbReference type="RefSeq" id="WP_126536198.1">
    <property type="nucleotide sequence ID" value="NZ_AP018560.1"/>
</dbReference>
<dbReference type="GO" id="GO:0016758">
    <property type="term" value="F:hexosyltransferase activity"/>
    <property type="evidence" value="ECO:0007669"/>
    <property type="project" value="TreeGrafter"/>
</dbReference>